<evidence type="ECO:0000313" key="2">
    <source>
        <dbReference type="WBParaSite" id="scf7180000422316.g8749"/>
    </source>
</evidence>
<keyword evidence="1" id="KW-1185">Reference proteome</keyword>
<sequence>MEVLEKKILENLRRSLSIYVTKTKIDFLEDGQMNIYSERLSNSFMITEFIASIEPYLNERIYDFYLDKEGITREVERMVDSNNEIINFNK</sequence>
<reference evidence="2" key="1">
    <citation type="submission" date="2022-11" db="UniProtKB">
        <authorList>
            <consortium name="WormBaseParasite"/>
        </authorList>
    </citation>
    <scope>IDENTIFICATION</scope>
</reference>
<dbReference type="Proteomes" id="UP000887560">
    <property type="component" value="Unplaced"/>
</dbReference>
<evidence type="ECO:0000313" key="1">
    <source>
        <dbReference type="Proteomes" id="UP000887560"/>
    </source>
</evidence>
<proteinExistence type="predicted"/>
<accession>A0A915P404</accession>
<protein>
    <submittedName>
        <fullName evidence="2">Uncharacterized protein</fullName>
    </submittedName>
</protein>
<dbReference type="WBParaSite" id="scf7180000422316.g8749">
    <property type="protein sequence ID" value="scf7180000422316.g8749"/>
    <property type="gene ID" value="scf7180000422316.g8749"/>
</dbReference>
<name>A0A915P404_9BILA</name>
<organism evidence="1 2">
    <name type="scientific">Meloidogyne floridensis</name>
    <dbReference type="NCBI Taxonomy" id="298350"/>
    <lineage>
        <taxon>Eukaryota</taxon>
        <taxon>Metazoa</taxon>
        <taxon>Ecdysozoa</taxon>
        <taxon>Nematoda</taxon>
        <taxon>Chromadorea</taxon>
        <taxon>Rhabditida</taxon>
        <taxon>Tylenchina</taxon>
        <taxon>Tylenchomorpha</taxon>
        <taxon>Tylenchoidea</taxon>
        <taxon>Meloidogynidae</taxon>
        <taxon>Meloidogyninae</taxon>
        <taxon>Meloidogyne</taxon>
    </lineage>
</organism>
<dbReference type="AlphaFoldDB" id="A0A915P404"/>